<evidence type="ECO:0000256" key="6">
    <source>
        <dbReference type="SAM" id="MobiDB-lite"/>
    </source>
</evidence>
<dbReference type="RefSeq" id="WP_075763821.1">
    <property type="nucleotide sequence ID" value="NZ_CP016076.1"/>
</dbReference>
<dbReference type="PANTHER" id="PTHR46577:SF1">
    <property type="entry name" value="HTH-TYPE TRANSCRIPTIONAL REGULATORY PROTEIN GABR"/>
    <property type="match status" value="1"/>
</dbReference>
<dbReference type="PROSITE" id="PS50949">
    <property type="entry name" value="HTH_GNTR"/>
    <property type="match status" value="1"/>
</dbReference>
<dbReference type="Gene3D" id="1.10.10.10">
    <property type="entry name" value="Winged helix-like DNA-binding domain superfamily/Winged helix DNA-binding domain"/>
    <property type="match status" value="1"/>
</dbReference>
<protein>
    <submittedName>
        <fullName evidence="8">Transcriptional regulator with HTH domain and aminotransferase domain</fullName>
    </submittedName>
</protein>
<dbReference type="GO" id="GO:0003700">
    <property type="term" value="F:DNA-binding transcription factor activity"/>
    <property type="evidence" value="ECO:0007669"/>
    <property type="project" value="InterPro"/>
</dbReference>
<evidence type="ECO:0000256" key="2">
    <source>
        <dbReference type="ARBA" id="ARBA00022898"/>
    </source>
</evidence>
<dbReference type="InterPro" id="IPR036388">
    <property type="entry name" value="WH-like_DNA-bd_sf"/>
</dbReference>
<keyword evidence="8" id="KW-0032">Aminotransferase</keyword>
<dbReference type="SUPFAM" id="SSF53383">
    <property type="entry name" value="PLP-dependent transferases"/>
    <property type="match status" value="1"/>
</dbReference>
<dbReference type="InterPro" id="IPR000524">
    <property type="entry name" value="Tscrpt_reg_HTH_GntR"/>
</dbReference>
<sequence>MRAEWTTLRELLLPEMSTATRGRRERTLEAALRDGVRVGRLAAGTRLPSSRDLAAQLGLARGTVTSAYTQLVAEGYLIAVRGSGTSVARVVDEGAEPSQVAGPRAAQQTWDLRPGLPALSAFPRAAWVAAVRAGLAELPDHALGYPDPVGLRALREELAAYLGRVRSVHADPAEVIITKGAAEGFSLLAAHLSDHGHREIAVEDPGHPGQPRLFAGSGLSVVPIPVDEDGLRVDVLAATSARAVLVTPAHQFPLGVALAPQRRLALVEWARRVNGLILEDDYDAEHRYDRPAIGAMRSLAPGHVAYLGSVSKTLAPALRLGWLVTPLGIRDDLARIKLLRDLGSSTIDQAALARLVRDGGYDRHLRRTRRINRHRRDTLVEALANRLPGWRVVGPSAGLHLVARLPDGVDDRRLSSALARAGVLVPPLSDYLRGLPPSVLFPGLVLGYAGLTPDRLREAVQVVATVSEGADGSGPGPRRIGHPGVDGP</sequence>
<dbReference type="InterPro" id="IPR015421">
    <property type="entry name" value="PyrdxlP-dep_Trfase_major"/>
</dbReference>
<keyword evidence="2" id="KW-0663">Pyridoxal phosphate</keyword>
<organism evidence="8 9">
    <name type="scientific">Actinoalloteichus fjordicus</name>
    <dbReference type="NCBI Taxonomy" id="1612552"/>
    <lineage>
        <taxon>Bacteria</taxon>
        <taxon>Bacillati</taxon>
        <taxon>Actinomycetota</taxon>
        <taxon>Actinomycetes</taxon>
        <taxon>Pseudonocardiales</taxon>
        <taxon>Pseudonocardiaceae</taxon>
        <taxon>Actinoalloteichus</taxon>
    </lineage>
</organism>
<dbReference type="InterPro" id="IPR036390">
    <property type="entry name" value="WH_DNA-bd_sf"/>
</dbReference>
<evidence type="ECO:0000313" key="9">
    <source>
        <dbReference type="Proteomes" id="UP000185511"/>
    </source>
</evidence>
<dbReference type="GO" id="GO:0003677">
    <property type="term" value="F:DNA binding"/>
    <property type="evidence" value="ECO:0007669"/>
    <property type="project" value="UniProtKB-KW"/>
</dbReference>
<evidence type="ECO:0000256" key="1">
    <source>
        <dbReference type="ARBA" id="ARBA00005384"/>
    </source>
</evidence>
<gene>
    <name evidence="8" type="ORF">UA74_04105</name>
</gene>
<keyword evidence="9" id="KW-1185">Reference proteome</keyword>
<dbReference type="EMBL" id="CP016076">
    <property type="protein sequence ID" value="APU12900.1"/>
    <property type="molecule type" value="Genomic_DNA"/>
</dbReference>
<name>A0AAC9L9P2_9PSEU</name>
<feature type="domain" description="HTH gntR-type" evidence="7">
    <location>
        <begin position="22"/>
        <end position="90"/>
    </location>
</feature>
<keyword evidence="8" id="KW-0808">Transferase</keyword>
<dbReference type="InterPro" id="IPR004839">
    <property type="entry name" value="Aminotransferase_I/II_large"/>
</dbReference>
<dbReference type="PRINTS" id="PR00035">
    <property type="entry name" value="HTHGNTR"/>
</dbReference>
<feature type="region of interest" description="Disordered" evidence="6">
    <location>
        <begin position="467"/>
        <end position="488"/>
    </location>
</feature>
<dbReference type="SMART" id="SM00345">
    <property type="entry name" value="HTH_GNTR"/>
    <property type="match status" value="1"/>
</dbReference>
<dbReference type="KEGG" id="acad:UA74_04105"/>
<dbReference type="CDD" id="cd00609">
    <property type="entry name" value="AAT_like"/>
    <property type="match status" value="1"/>
</dbReference>
<dbReference type="Proteomes" id="UP000185511">
    <property type="component" value="Chromosome"/>
</dbReference>
<evidence type="ECO:0000259" key="7">
    <source>
        <dbReference type="PROSITE" id="PS50949"/>
    </source>
</evidence>
<evidence type="ECO:0000313" key="8">
    <source>
        <dbReference type="EMBL" id="APU12900.1"/>
    </source>
</evidence>
<dbReference type="PANTHER" id="PTHR46577">
    <property type="entry name" value="HTH-TYPE TRANSCRIPTIONAL REGULATORY PROTEIN GABR"/>
    <property type="match status" value="1"/>
</dbReference>
<comment type="similarity">
    <text evidence="1">In the C-terminal section; belongs to the class-I pyridoxal-phosphate-dependent aminotransferase family.</text>
</comment>
<dbReference type="InterPro" id="IPR051446">
    <property type="entry name" value="HTH_trans_reg/aminotransferase"/>
</dbReference>
<dbReference type="CDD" id="cd07377">
    <property type="entry name" value="WHTH_GntR"/>
    <property type="match status" value="1"/>
</dbReference>
<dbReference type="Pfam" id="PF00392">
    <property type="entry name" value="GntR"/>
    <property type="match status" value="1"/>
</dbReference>
<keyword evidence="4" id="KW-0238">DNA-binding</keyword>
<dbReference type="GO" id="GO:0008483">
    <property type="term" value="F:transaminase activity"/>
    <property type="evidence" value="ECO:0007669"/>
    <property type="project" value="UniProtKB-KW"/>
</dbReference>
<evidence type="ECO:0000256" key="5">
    <source>
        <dbReference type="ARBA" id="ARBA00023163"/>
    </source>
</evidence>
<evidence type="ECO:0000256" key="4">
    <source>
        <dbReference type="ARBA" id="ARBA00023125"/>
    </source>
</evidence>
<keyword evidence="5" id="KW-0804">Transcription</keyword>
<dbReference type="SUPFAM" id="SSF46785">
    <property type="entry name" value="Winged helix' DNA-binding domain"/>
    <property type="match status" value="1"/>
</dbReference>
<reference evidence="9" key="1">
    <citation type="submission" date="2016-06" db="EMBL/GenBank/DDBJ databases">
        <title>Complete genome sequence of Actinoalloteichus fjordicus DSM 46855 (=ADI127-17), type strain of the new species Actinoalloteichus fjordicus.</title>
        <authorList>
            <person name="Ruckert C."/>
            <person name="Nouioui I."/>
            <person name="Willmese J."/>
            <person name="van Wezel G."/>
            <person name="Klenk H.-P."/>
            <person name="Kalinowski J."/>
            <person name="Zotchev S.B."/>
        </authorList>
    </citation>
    <scope>NUCLEOTIDE SEQUENCE [LARGE SCALE GENOMIC DNA]</scope>
    <source>
        <strain evidence="9">ADI127-7</strain>
    </source>
</reference>
<accession>A0AAC9L9P2</accession>
<dbReference type="InterPro" id="IPR015424">
    <property type="entry name" value="PyrdxlP-dep_Trfase"/>
</dbReference>
<dbReference type="AlphaFoldDB" id="A0AAC9L9P2"/>
<dbReference type="Gene3D" id="3.40.640.10">
    <property type="entry name" value="Type I PLP-dependent aspartate aminotransferase-like (Major domain)"/>
    <property type="match status" value="1"/>
</dbReference>
<dbReference type="GO" id="GO:0030170">
    <property type="term" value="F:pyridoxal phosphate binding"/>
    <property type="evidence" value="ECO:0007669"/>
    <property type="project" value="InterPro"/>
</dbReference>
<proteinExistence type="inferred from homology"/>
<evidence type="ECO:0000256" key="3">
    <source>
        <dbReference type="ARBA" id="ARBA00023015"/>
    </source>
</evidence>
<keyword evidence="3" id="KW-0805">Transcription regulation</keyword>
<dbReference type="Pfam" id="PF00155">
    <property type="entry name" value="Aminotran_1_2"/>
    <property type="match status" value="1"/>
</dbReference>